<feature type="region of interest" description="Disordered" evidence="3">
    <location>
        <begin position="403"/>
        <end position="422"/>
    </location>
</feature>
<protein>
    <submittedName>
        <fullName evidence="5">NAD(P)-binding protein</fullName>
    </submittedName>
</protein>
<evidence type="ECO:0000256" key="1">
    <source>
        <dbReference type="ARBA" id="ARBA00023002"/>
    </source>
</evidence>
<evidence type="ECO:0000313" key="5">
    <source>
        <dbReference type="EMBL" id="MTD54717.1"/>
    </source>
</evidence>
<dbReference type="SUPFAM" id="SSF51905">
    <property type="entry name" value="FAD/NAD(P)-binding domain"/>
    <property type="match status" value="1"/>
</dbReference>
<proteinExistence type="predicted"/>
<evidence type="ECO:0000256" key="3">
    <source>
        <dbReference type="SAM" id="MobiDB-lite"/>
    </source>
</evidence>
<keyword evidence="1" id="KW-0560">Oxidoreductase</keyword>
<keyword evidence="6" id="KW-1185">Reference proteome</keyword>
<dbReference type="RefSeq" id="WP_154756936.1">
    <property type="nucleotide sequence ID" value="NZ_WMBA01000014.1"/>
</dbReference>
<dbReference type="InterPro" id="IPR036188">
    <property type="entry name" value="FAD/NAD-bd_sf"/>
</dbReference>
<sequence>MVRAEGKRVAIIGAGPGGLSAALGLSRVGHDVTVFERWPEVKPVGAGIALWPPPLKALEILGIDIGSLGSPAVPVFTRPDGRVIGAYPTKVDKTIDTPLWLGAMRSALYEELHQALPPGLIQSGKRCVGVSQDDSGATAHFEDGTAFEADLIIGADGLHSVVRKYLEGDRPIRDNHLTVWLGHTFESFRDRSMARMSLDPRGYQCGYTPMEYHGQKGWHWWVMERRDSRSSMPEPEAIKERVMAIADGVAYPVPEMIRSTPLEHFVPWVIRDRDALPSWVKGRIAVMGDAAHATNPYAGYGAGMAIVDGFYLACTLAGVDLSNLAELSPVLAKYEADRKPETDAVVAFAYMMGQLMHTTNPVKRVVRDLLLDRTPFLRKQLAKQYGDALTGAFAMVAELGKRMPAAPGTKPASTESTTGKNS</sequence>
<dbReference type="InterPro" id="IPR002938">
    <property type="entry name" value="FAD-bd"/>
</dbReference>
<feature type="compositionally biased region" description="Polar residues" evidence="3">
    <location>
        <begin position="411"/>
        <end position="422"/>
    </location>
</feature>
<dbReference type="PANTHER" id="PTHR13789">
    <property type="entry name" value="MONOOXYGENASE"/>
    <property type="match status" value="1"/>
</dbReference>
<reference evidence="5 6" key="1">
    <citation type="submission" date="2019-11" db="EMBL/GenBank/DDBJ databases">
        <title>Draft genome of Amycolatopsis RM579.</title>
        <authorList>
            <person name="Duangmal K."/>
            <person name="Mingma R."/>
        </authorList>
    </citation>
    <scope>NUCLEOTIDE SEQUENCE [LARGE SCALE GENOMIC DNA]</scope>
    <source>
        <strain evidence="5 6">RM579</strain>
    </source>
</reference>
<organism evidence="5 6">
    <name type="scientific">Amycolatopsis pithecellobii</name>
    <dbReference type="NCBI Taxonomy" id="664692"/>
    <lineage>
        <taxon>Bacteria</taxon>
        <taxon>Bacillati</taxon>
        <taxon>Actinomycetota</taxon>
        <taxon>Actinomycetes</taxon>
        <taxon>Pseudonocardiales</taxon>
        <taxon>Pseudonocardiaceae</taxon>
        <taxon>Amycolatopsis</taxon>
    </lineage>
</organism>
<dbReference type="GO" id="GO:0071949">
    <property type="term" value="F:FAD binding"/>
    <property type="evidence" value="ECO:0007669"/>
    <property type="project" value="InterPro"/>
</dbReference>
<dbReference type="Gene3D" id="3.50.50.60">
    <property type="entry name" value="FAD/NAD(P)-binding domain"/>
    <property type="match status" value="1"/>
</dbReference>
<name>A0A6N7YNY7_9PSEU</name>
<dbReference type="OrthoDB" id="4568714at2"/>
<accession>A0A6N7YNY7</accession>
<comment type="caution">
    <text evidence="5">The sequence shown here is derived from an EMBL/GenBank/DDBJ whole genome shotgun (WGS) entry which is preliminary data.</text>
</comment>
<keyword evidence="2" id="KW-0503">Monooxygenase</keyword>
<feature type="domain" description="FAD-binding" evidence="4">
    <location>
        <begin position="9"/>
        <end position="349"/>
    </location>
</feature>
<dbReference type="PANTHER" id="PTHR13789:SF309">
    <property type="entry name" value="PUTATIVE (AFU_ORTHOLOGUE AFUA_6G14510)-RELATED"/>
    <property type="match status" value="1"/>
</dbReference>
<dbReference type="Proteomes" id="UP000440096">
    <property type="component" value="Unassembled WGS sequence"/>
</dbReference>
<gene>
    <name evidence="5" type="ORF">GKO32_12100</name>
</gene>
<dbReference type="Pfam" id="PF01494">
    <property type="entry name" value="FAD_binding_3"/>
    <property type="match status" value="1"/>
</dbReference>
<dbReference type="PRINTS" id="PR00420">
    <property type="entry name" value="RNGMNOXGNASE"/>
</dbReference>
<evidence type="ECO:0000313" key="6">
    <source>
        <dbReference type="Proteomes" id="UP000440096"/>
    </source>
</evidence>
<dbReference type="InterPro" id="IPR050493">
    <property type="entry name" value="FAD-dep_Monooxygenase_BioMet"/>
</dbReference>
<dbReference type="GO" id="GO:0004497">
    <property type="term" value="F:monooxygenase activity"/>
    <property type="evidence" value="ECO:0007669"/>
    <property type="project" value="UniProtKB-KW"/>
</dbReference>
<evidence type="ECO:0000256" key="2">
    <source>
        <dbReference type="ARBA" id="ARBA00023033"/>
    </source>
</evidence>
<evidence type="ECO:0000259" key="4">
    <source>
        <dbReference type="Pfam" id="PF01494"/>
    </source>
</evidence>
<dbReference type="AlphaFoldDB" id="A0A6N7YNY7"/>
<dbReference type="EMBL" id="WMBA01000014">
    <property type="protein sequence ID" value="MTD54717.1"/>
    <property type="molecule type" value="Genomic_DNA"/>
</dbReference>